<dbReference type="Gene3D" id="3.30.470.20">
    <property type="entry name" value="ATP-grasp fold, B domain"/>
    <property type="match status" value="1"/>
</dbReference>
<dbReference type="SUPFAM" id="SSF56059">
    <property type="entry name" value="Glutathione synthetase ATP-binding domain-like"/>
    <property type="match status" value="1"/>
</dbReference>
<accession>A0ABY4RLS1</accession>
<evidence type="ECO:0000313" key="2">
    <source>
        <dbReference type="Proteomes" id="UP001057134"/>
    </source>
</evidence>
<reference evidence="1" key="2">
    <citation type="journal article" date="2021" name="J Anim Sci Technol">
        <title>Complete genome sequence of Paenibacillus konkukensis sp. nov. SK3146 as a potential probiotic strain.</title>
        <authorList>
            <person name="Jung H.I."/>
            <person name="Park S."/>
            <person name="Niu K.M."/>
            <person name="Lee S.W."/>
            <person name="Kothari D."/>
            <person name="Yi K.J."/>
            <person name="Kim S.K."/>
        </authorList>
    </citation>
    <scope>NUCLEOTIDE SEQUENCE</scope>
    <source>
        <strain evidence="1">SK3146</strain>
    </source>
</reference>
<evidence type="ECO:0000313" key="1">
    <source>
        <dbReference type="EMBL" id="UQZ83160.1"/>
    </source>
</evidence>
<gene>
    <name evidence="1" type="primary">yheD_6</name>
    <name evidence="1" type="ORF">SK3146_02321</name>
</gene>
<dbReference type="Pfam" id="PF14398">
    <property type="entry name" value="ATPgrasp_YheCD"/>
    <property type="match status" value="1"/>
</dbReference>
<proteinExistence type="predicted"/>
<dbReference type="PANTHER" id="PTHR21621:SF2">
    <property type="entry name" value="COENZYME GAMMA-F420-2:ALPHA-L-GLUTAMATE LIGASE"/>
    <property type="match status" value="1"/>
</dbReference>
<dbReference type="InterPro" id="IPR026838">
    <property type="entry name" value="YheC/D"/>
</dbReference>
<name>A0ABY4RLS1_9BACL</name>
<dbReference type="PANTHER" id="PTHR21621">
    <property type="entry name" value="RIBOSOMAL PROTEIN S6 MODIFICATION PROTEIN"/>
    <property type="match status" value="1"/>
</dbReference>
<reference evidence="1" key="1">
    <citation type="submission" date="2018-02" db="EMBL/GenBank/DDBJ databases">
        <authorList>
            <person name="Kim S.-K."/>
            <person name="Jung H.-I."/>
            <person name="Lee S.-W."/>
        </authorList>
    </citation>
    <scope>NUCLEOTIDE SEQUENCE</scope>
    <source>
        <strain evidence="1">SK3146</strain>
    </source>
</reference>
<dbReference type="EMBL" id="CP027059">
    <property type="protein sequence ID" value="UQZ83160.1"/>
    <property type="molecule type" value="Genomic_DNA"/>
</dbReference>
<keyword evidence="2" id="KW-1185">Reference proteome</keyword>
<dbReference type="RefSeq" id="WP_249865220.1">
    <property type="nucleotide sequence ID" value="NZ_CP027059.1"/>
</dbReference>
<protein>
    <submittedName>
        <fullName evidence="1">Endospore coat-associated protein YheD</fullName>
    </submittedName>
</protein>
<dbReference type="Proteomes" id="UP001057134">
    <property type="component" value="Chromosome"/>
</dbReference>
<organism evidence="1 2">
    <name type="scientific">Paenibacillus konkukensis</name>
    <dbReference type="NCBI Taxonomy" id="2020716"/>
    <lineage>
        <taxon>Bacteria</taxon>
        <taxon>Bacillati</taxon>
        <taxon>Bacillota</taxon>
        <taxon>Bacilli</taxon>
        <taxon>Bacillales</taxon>
        <taxon>Paenibacillaceae</taxon>
        <taxon>Paenibacillus</taxon>
    </lineage>
</organism>
<sequence length="381" mass="43913">MAHSYQLGILAMYLSERRLEELAFFRKLSVYGHKLGIEVLVFTPDDIEGSTLKINALVYRPSNGRWQRKRTALPGLVYDRCRYHGADNYRKISRFRSLYSKHIRYLSKPLTNKWGMHQILSENSEIAEHLPATVRYNGNKHLIRFLKKHKRIYLKPSSGTGGRGIVRMQQLGSSSFLIQGRDQNRHIIPEQTVSELQIETKLSTWKLNNRYIVQQGIPLTLKNGRVHDFRMLVQKDGNGEWQVTGCAGRIGPKRSVTSNLHGGGTAVPMISLLRSRFQDEAVIEGIKEDAYRLGMKVARFAEEKFGPQCEMGIDLAIDPKGKVWLLEVNPKPSREVFYRIGEREAYRKAISNPLEYAIWLLKKRSREHTSRLDARKNNLPE</sequence>